<reference evidence="2" key="1">
    <citation type="submission" date="2021-03" db="EMBL/GenBank/DDBJ databases">
        <title>Draft genome sequence of rust myrtle Austropuccinia psidii MF-1, a brazilian biotype.</title>
        <authorList>
            <person name="Quecine M.C."/>
            <person name="Pachon D.M.R."/>
            <person name="Bonatelli M.L."/>
            <person name="Correr F.H."/>
            <person name="Franceschini L.M."/>
            <person name="Leite T.F."/>
            <person name="Margarido G.R.A."/>
            <person name="Almeida C.A."/>
            <person name="Ferrarezi J.A."/>
            <person name="Labate C.A."/>
        </authorList>
    </citation>
    <scope>NUCLEOTIDE SEQUENCE</scope>
    <source>
        <strain evidence="2">MF-1</strain>
    </source>
</reference>
<protein>
    <submittedName>
        <fullName evidence="2">Uncharacterized protein</fullName>
    </submittedName>
</protein>
<dbReference type="EMBL" id="AVOT02018852">
    <property type="protein sequence ID" value="MBW0506034.1"/>
    <property type="molecule type" value="Genomic_DNA"/>
</dbReference>
<sequence>MEDSRTSTSYKRLARTFETIIESSEAGIHFISVLRYEQFPTRRGINILVSVQELVIGKKKSGVGTSTKPLDRENELLYSSEEALGPRKDRGSSEGLDLNSLQREIPTDKSLVEKQKHFV</sequence>
<evidence type="ECO:0000256" key="1">
    <source>
        <dbReference type="SAM" id="MobiDB-lite"/>
    </source>
</evidence>
<dbReference type="AlphaFoldDB" id="A0A9Q3HKM8"/>
<keyword evidence="3" id="KW-1185">Reference proteome</keyword>
<gene>
    <name evidence="2" type="ORF">O181_045749</name>
</gene>
<feature type="region of interest" description="Disordered" evidence="1">
    <location>
        <begin position="61"/>
        <end position="102"/>
    </location>
</feature>
<evidence type="ECO:0000313" key="3">
    <source>
        <dbReference type="Proteomes" id="UP000765509"/>
    </source>
</evidence>
<comment type="caution">
    <text evidence="2">The sequence shown here is derived from an EMBL/GenBank/DDBJ whole genome shotgun (WGS) entry which is preliminary data.</text>
</comment>
<organism evidence="2 3">
    <name type="scientific">Austropuccinia psidii MF-1</name>
    <dbReference type="NCBI Taxonomy" id="1389203"/>
    <lineage>
        <taxon>Eukaryota</taxon>
        <taxon>Fungi</taxon>
        <taxon>Dikarya</taxon>
        <taxon>Basidiomycota</taxon>
        <taxon>Pucciniomycotina</taxon>
        <taxon>Pucciniomycetes</taxon>
        <taxon>Pucciniales</taxon>
        <taxon>Sphaerophragmiaceae</taxon>
        <taxon>Austropuccinia</taxon>
    </lineage>
</organism>
<dbReference type="Proteomes" id="UP000765509">
    <property type="component" value="Unassembled WGS sequence"/>
</dbReference>
<name>A0A9Q3HKM8_9BASI</name>
<accession>A0A9Q3HKM8</accession>
<proteinExistence type="predicted"/>
<evidence type="ECO:0000313" key="2">
    <source>
        <dbReference type="EMBL" id="MBW0506034.1"/>
    </source>
</evidence>